<dbReference type="InterPro" id="IPR016040">
    <property type="entry name" value="NAD(P)-bd_dom"/>
</dbReference>
<dbReference type="SUPFAM" id="SSF51735">
    <property type="entry name" value="NAD(P)-binding Rossmann-fold domains"/>
    <property type="match status" value="1"/>
</dbReference>
<gene>
    <name evidence="2" type="ORF">B0H16DRAFT_1388487</name>
</gene>
<name>A0AAD7HCD8_9AGAR</name>
<dbReference type="EMBL" id="JARKIB010000283">
    <property type="protein sequence ID" value="KAJ7717037.1"/>
    <property type="molecule type" value="Genomic_DNA"/>
</dbReference>
<dbReference type="PANTHER" id="PTHR15020">
    <property type="entry name" value="FLAVIN REDUCTASE-RELATED"/>
    <property type="match status" value="1"/>
</dbReference>
<organism evidence="2 3">
    <name type="scientific">Mycena metata</name>
    <dbReference type="NCBI Taxonomy" id="1033252"/>
    <lineage>
        <taxon>Eukaryota</taxon>
        <taxon>Fungi</taxon>
        <taxon>Dikarya</taxon>
        <taxon>Basidiomycota</taxon>
        <taxon>Agaricomycotina</taxon>
        <taxon>Agaricomycetes</taxon>
        <taxon>Agaricomycetidae</taxon>
        <taxon>Agaricales</taxon>
        <taxon>Marasmiineae</taxon>
        <taxon>Mycenaceae</taxon>
        <taxon>Mycena</taxon>
    </lineage>
</organism>
<dbReference type="AlphaFoldDB" id="A0AAD7HCD8"/>
<protein>
    <recommendedName>
        <fullName evidence="1">NAD(P)-binding domain-containing protein</fullName>
    </recommendedName>
</protein>
<evidence type="ECO:0000313" key="3">
    <source>
        <dbReference type="Proteomes" id="UP001215598"/>
    </source>
</evidence>
<dbReference type="Proteomes" id="UP001215598">
    <property type="component" value="Unassembled WGS sequence"/>
</dbReference>
<dbReference type="Pfam" id="PF13460">
    <property type="entry name" value="NAD_binding_10"/>
    <property type="match status" value="1"/>
</dbReference>
<accession>A0AAD7HCD8</accession>
<reference evidence="2" key="1">
    <citation type="submission" date="2023-03" db="EMBL/GenBank/DDBJ databases">
        <title>Massive genome expansion in bonnet fungi (Mycena s.s.) driven by repeated elements and novel gene families across ecological guilds.</title>
        <authorList>
            <consortium name="Lawrence Berkeley National Laboratory"/>
            <person name="Harder C.B."/>
            <person name="Miyauchi S."/>
            <person name="Viragh M."/>
            <person name="Kuo A."/>
            <person name="Thoen E."/>
            <person name="Andreopoulos B."/>
            <person name="Lu D."/>
            <person name="Skrede I."/>
            <person name="Drula E."/>
            <person name="Henrissat B."/>
            <person name="Morin E."/>
            <person name="Kohler A."/>
            <person name="Barry K."/>
            <person name="LaButti K."/>
            <person name="Morin E."/>
            <person name="Salamov A."/>
            <person name="Lipzen A."/>
            <person name="Mereny Z."/>
            <person name="Hegedus B."/>
            <person name="Baldrian P."/>
            <person name="Stursova M."/>
            <person name="Weitz H."/>
            <person name="Taylor A."/>
            <person name="Grigoriev I.V."/>
            <person name="Nagy L.G."/>
            <person name="Martin F."/>
            <person name="Kauserud H."/>
        </authorList>
    </citation>
    <scope>NUCLEOTIDE SEQUENCE</scope>
    <source>
        <strain evidence="2">CBHHK182m</strain>
    </source>
</reference>
<sequence>MSSALNVLAIGASRNIGYFSAVRLLEQGATVTFLLRSPAVFDKDELIQRYIKSGGNARLVKGDATKQEDVQRAWDEAGVVDAVVFSVGGTPSFHILKGIVIEPHNLVTQCILNVLCTIPTYPFAPQPKIIAISSIGLTPSAHAALPWLIKPVYSALDIPHRDKVGLERVLAHCAGWTWTDAEPAADITGEGWMEREGLPASGALKHVLVIQPALLTDGKCVAEEVKAKGKDKKPYRVSEQELGGYTISRKDLAHFVVDALARWDEFENKRVNVAY</sequence>
<comment type="caution">
    <text evidence="2">The sequence shown here is derived from an EMBL/GenBank/DDBJ whole genome shotgun (WGS) entry which is preliminary data.</text>
</comment>
<keyword evidence="3" id="KW-1185">Reference proteome</keyword>
<dbReference type="PANTHER" id="PTHR15020:SF50">
    <property type="entry name" value="UPF0659 PROTEIN YMR090W"/>
    <property type="match status" value="1"/>
</dbReference>
<evidence type="ECO:0000259" key="1">
    <source>
        <dbReference type="Pfam" id="PF13460"/>
    </source>
</evidence>
<dbReference type="InterPro" id="IPR036291">
    <property type="entry name" value="NAD(P)-bd_dom_sf"/>
</dbReference>
<evidence type="ECO:0000313" key="2">
    <source>
        <dbReference type="EMBL" id="KAJ7717037.1"/>
    </source>
</evidence>
<proteinExistence type="predicted"/>
<dbReference type="Gene3D" id="3.40.50.720">
    <property type="entry name" value="NAD(P)-binding Rossmann-like Domain"/>
    <property type="match status" value="1"/>
</dbReference>
<feature type="domain" description="NAD(P)-binding" evidence="1">
    <location>
        <begin position="11"/>
        <end position="179"/>
    </location>
</feature>